<name>A0A955L8J5_9BACT</name>
<dbReference type="AlphaFoldDB" id="A0A955L8J5"/>
<dbReference type="EMBL" id="JAGQLH010000021">
    <property type="protein sequence ID" value="MCA9385461.1"/>
    <property type="molecule type" value="Genomic_DNA"/>
</dbReference>
<feature type="transmembrane region" description="Helical" evidence="2">
    <location>
        <begin position="20"/>
        <end position="43"/>
    </location>
</feature>
<organism evidence="3 4">
    <name type="scientific">Candidatus Dojkabacteria bacterium</name>
    <dbReference type="NCBI Taxonomy" id="2099670"/>
    <lineage>
        <taxon>Bacteria</taxon>
        <taxon>Candidatus Dojkabacteria</taxon>
    </lineage>
</organism>
<feature type="compositionally biased region" description="Basic and acidic residues" evidence="1">
    <location>
        <begin position="204"/>
        <end position="215"/>
    </location>
</feature>
<comment type="caution">
    <text evidence="3">The sequence shown here is derived from an EMBL/GenBank/DDBJ whole genome shotgun (WGS) entry which is preliminary data.</text>
</comment>
<feature type="region of interest" description="Disordered" evidence="1">
    <location>
        <begin position="195"/>
        <end position="215"/>
    </location>
</feature>
<evidence type="ECO:0000256" key="1">
    <source>
        <dbReference type="SAM" id="MobiDB-lite"/>
    </source>
</evidence>
<dbReference type="Proteomes" id="UP000754563">
    <property type="component" value="Unassembled WGS sequence"/>
</dbReference>
<keyword evidence="2" id="KW-0472">Membrane</keyword>
<evidence type="ECO:0000313" key="4">
    <source>
        <dbReference type="Proteomes" id="UP000754563"/>
    </source>
</evidence>
<reference evidence="3" key="2">
    <citation type="journal article" date="2021" name="Microbiome">
        <title>Successional dynamics and alternative stable states in a saline activated sludge microbial community over 9 years.</title>
        <authorList>
            <person name="Wang Y."/>
            <person name="Ye J."/>
            <person name="Ju F."/>
            <person name="Liu L."/>
            <person name="Boyd J.A."/>
            <person name="Deng Y."/>
            <person name="Parks D.H."/>
            <person name="Jiang X."/>
            <person name="Yin X."/>
            <person name="Woodcroft B.J."/>
            <person name="Tyson G.W."/>
            <person name="Hugenholtz P."/>
            <person name="Polz M.F."/>
            <person name="Zhang T."/>
        </authorList>
    </citation>
    <scope>NUCLEOTIDE SEQUENCE</scope>
    <source>
        <strain evidence="3">HKST-UBA11</strain>
    </source>
</reference>
<proteinExistence type="predicted"/>
<keyword evidence="2" id="KW-1133">Transmembrane helix</keyword>
<protein>
    <submittedName>
        <fullName evidence="3">Uncharacterized protein</fullName>
    </submittedName>
</protein>
<reference evidence="3" key="1">
    <citation type="submission" date="2020-04" db="EMBL/GenBank/DDBJ databases">
        <authorList>
            <person name="Zhang T."/>
        </authorList>
    </citation>
    <scope>NUCLEOTIDE SEQUENCE</scope>
    <source>
        <strain evidence="3">HKST-UBA11</strain>
    </source>
</reference>
<keyword evidence="2" id="KW-0812">Transmembrane</keyword>
<gene>
    <name evidence="3" type="ORF">KC717_02310</name>
</gene>
<feature type="transmembrane region" description="Helical" evidence="2">
    <location>
        <begin position="55"/>
        <end position="77"/>
    </location>
</feature>
<accession>A0A955L8J5</accession>
<evidence type="ECO:0000256" key="2">
    <source>
        <dbReference type="SAM" id="Phobius"/>
    </source>
</evidence>
<evidence type="ECO:0000313" key="3">
    <source>
        <dbReference type="EMBL" id="MCA9385461.1"/>
    </source>
</evidence>
<sequence>MNNLLDFFVDALDFNEGIDFMTILLCVGAYILAFWFAVSVWIYTDARKRYRDIRVSFAIALANFVLGFPALILYLAVRRPFYDDHLDIVDFQDGGVNVPIVNFVGENGIQMSLELNIHPDNDFVDREKSRDMKVDVQWHSKNEDMKKLSDDHVIELQNAREVQRRLNELVTLQDILEGIKVRWQRLLYGTKSIKKVSKKTVKKKSPDKNEGNSTK</sequence>